<protein>
    <recommendedName>
        <fullName evidence="7">Pre-mRNA-splicing factor CWC24</fullName>
    </recommendedName>
</protein>
<dbReference type="GO" id="GO:0034247">
    <property type="term" value="P:snoRNA splicing"/>
    <property type="evidence" value="ECO:0007669"/>
    <property type="project" value="TreeGrafter"/>
</dbReference>
<dbReference type="PROSITE" id="PS50103">
    <property type="entry name" value="ZF_C3H1"/>
    <property type="match status" value="1"/>
</dbReference>
<evidence type="ECO:0000256" key="1">
    <source>
        <dbReference type="ARBA" id="ARBA00003777"/>
    </source>
</evidence>
<keyword evidence="7" id="KW-0238">DNA-binding</keyword>
<evidence type="ECO:0000256" key="4">
    <source>
        <dbReference type="ARBA" id="ARBA00022771"/>
    </source>
</evidence>
<proteinExistence type="inferred from homology"/>
<dbReference type="Gene3D" id="3.30.40.10">
    <property type="entry name" value="Zinc/RING finger domain, C3HC4 (zinc finger)"/>
    <property type="match status" value="1"/>
</dbReference>
<keyword evidence="7" id="KW-0539">Nucleus</keyword>
<feature type="domain" description="RING-type" evidence="10">
    <location>
        <begin position="220"/>
        <end position="258"/>
    </location>
</feature>
<dbReference type="GO" id="GO:0006397">
    <property type="term" value="P:mRNA processing"/>
    <property type="evidence" value="ECO:0007669"/>
    <property type="project" value="UniProtKB-KW"/>
</dbReference>
<gene>
    <name evidence="12" type="ORF">HK103_000874</name>
</gene>
<accession>A0AAD5UER6</accession>
<evidence type="ECO:0000256" key="2">
    <source>
        <dbReference type="ARBA" id="ARBA00009161"/>
    </source>
</evidence>
<dbReference type="InterPro" id="IPR000571">
    <property type="entry name" value="Znf_CCCH"/>
</dbReference>
<evidence type="ECO:0000313" key="12">
    <source>
        <dbReference type="EMBL" id="KAJ3253124.1"/>
    </source>
</evidence>
<dbReference type="InterPro" id="IPR013083">
    <property type="entry name" value="Znf_RING/FYVE/PHD"/>
</dbReference>
<dbReference type="CDD" id="cd16539">
    <property type="entry name" value="RING-HC_RNF113A_B"/>
    <property type="match status" value="1"/>
</dbReference>
<keyword evidence="5 6" id="KW-0862">Zinc</keyword>
<feature type="coiled-coil region" evidence="8">
    <location>
        <begin position="268"/>
        <end position="297"/>
    </location>
</feature>
<dbReference type="FunFam" id="3.30.40.10:FF:000045">
    <property type="entry name" value="RING finger protein 113A"/>
    <property type="match status" value="1"/>
</dbReference>
<sequence>MELAFKKSSKKKVFRKRAALDDEQEEDSKVVSASQLKKRKSGKTPEDREDIHIDENMTALGVAFKASGTAMELGNDSATRTLDIDGAEDIIAGDQAEKLDNLYTGKDNYKEYINKKKEKITQKNAGGIRAGPLKGQTNVRISCRFDYAPAICKDYKETGYCGFGDGCVFMHDRGDYKMGWELDKEWEEMQRKKAEENDPNRFFVEVENEVESDDDLPFACLICRGDFKSPVVTKCKHYFCEACAIKQFKKTPGCYACNQNTQGVFNVAKELVSKLDAKKKRMKEKELEIQKQMQEEE</sequence>
<dbReference type="Proteomes" id="UP001210925">
    <property type="component" value="Unassembled WGS sequence"/>
</dbReference>
<keyword evidence="4 6" id="KW-0863">Zinc-finger</keyword>
<comment type="subunit">
    <text evidence="7">Associated with the spliceosome.</text>
</comment>
<dbReference type="PROSITE" id="PS50089">
    <property type="entry name" value="ZF_RING_2"/>
    <property type="match status" value="1"/>
</dbReference>
<dbReference type="InterPro" id="IPR017907">
    <property type="entry name" value="Znf_RING_CS"/>
</dbReference>
<evidence type="ECO:0000259" key="11">
    <source>
        <dbReference type="PROSITE" id="PS50103"/>
    </source>
</evidence>
<dbReference type="GO" id="GO:0005684">
    <property type="term" value="C:U2-type spliceosomal complex"/>
    <property type="evidence" value="ECO:0007669"/>
    <property type="project" value="TreeGrafter"/>
</dbReference>
<feature type="domain" description="C3H1-type" evidence="11">
    <location>
        <begin position="146"/>
        <end position="174"/>
    </location>
</feature>
<comment type="similarity">
    <text evidence="2 7">Belongs to the CWC24 family.</text>
</comment>
<comment type="caution">
    <text evidence="12">The sequence shown here is derived from an EMBL/GenBank/DDBJ whole genome shotgun (WGS) entry which is preliminary data.</text>
</comment>
<dbReference type="Pfam" id="PF13920">
    <property type="entry name" value="zf-C3HC4_3"/>
    <property type="match status" value="1"/>
</dbReference>
<evidence type="ECO:0000256" key="9">
    <source>
        <dbReference type="SAM" id="MobiDB-lite"/>
    </source>
</evidence>
<dbReference type="Pfam" id="PF00642">
    <property type="entry name" value="zf-CCCH"/>
    <property type="match status" value="1"/>
</dbReference>
<dbReference type="InterPro" id="IPR039971">
    <property type="entry name" value="CWC24-like"/>
</dbReference>
<dbReference type="PANTHER" id="PTHR12930">
    <property type="entry name" value="ZINC FINGER PROTEIN 183"/>
    <property type="match status" value="1"/>
</dbReference>
<evidence type="ECO:0000256" key="3">
    <source>
        <dbReference type="ARBA" id="ARBA00022723"/>
    </source>
</evidence>
<comment type="subcellular location">
    <subcellularLocation>
        <location evidence="7">Nucleus</location>
    </subcellularLocation>
</comment>
<keyword evidence="3 6" id="KW-0479">Metal-binding</keyword>
<dbReference type="SMART" id="SM00356">
    <property type="entry name" value="ZnF_C3H1"/>
    <property type="match status" value="1"/>
</dbReference>
<evidence type="ECO:0000256" key="8">
    <source>
        <dbReference type="SAM" id="Coils"/>
    </source>
</evidence>
<keyword evidence="7" id="KW-0747">Spliceosome</keyword>
<feature type="zinc finger region" description="C3H1-type" evidence="6">
    <location>
        <begin position="146"/>
        <end position="174"/>
    </location>
</feature>
<dbReference type="EMBL" id="JADGKB010000119">
    <property type="protein sequence ID" value="KAJ3253124.1"/>
    <property type="molecule type" value="Genomic_DNA"/>
</dbReference>
<dbReference type="GO" id="GO:0003677">
    <property type="term" value="F:DNA binding"/>
    <property type="evidence" value="ECO:0007669"/>
    <property type="project" value="UniProtKB-UniRule"/>
</dbReference>
<dbReference type="SUPFAM" id="SSF57850">
    <property type="entry name" value="RING/U-box"/>
    <property type="match status" value="1"/>
</dbReference>
<comment type="function">
    <text evidence="1 7">Involved in pre-mRNA splicing.</text>
</comment>
<evidence type="ECO:0000259" key="10">
    <source>
        <dbReference type="PROSITE" id="PS50089"/>
    </source>
</evidence>
<reference evidence="12" key="1">
    <citation type="submission" date="2020-05" db="EMBL/GenBank/DDBJ databases">
        <title>Phylogenomic resolution of chytrid fungi.</title>
        <authorList>
            <person name="Stajich J.E."/>
            <person name="Amses K."/>
            <person name="Simmons R."/>
            <person name="Seto K."/>
            <person name="Myers J."/>
            <person name="Bonds A."/>
            <person name="Quandt C.A."/>
            <person name="Barry K."/>
            <person name="Liu P."/>
            <person name="Grigoriev I."/>
            <person name="Longcore J.E."/>
            <person name="James T.Y."/>
        </authorList>
    </citation>
    <scope>NUCLEOTIDE SEQUENCE</scope>
    <source>
        <strain evidence="12">PLAUS21</strain>
    </source>
</reference>
<evidence type="ECO:0000256" key="7">
    <source>
        <dbReference type="RuleBase" id="RU367110"/>
    </source>
</evidence>
<dbReference type="InterPro" id="IPR036855">
    <property type="entry name" value="Znf_CCCH_sf"/>
</dbReference>
<evidence type="ECO:0000313" key="13">
    <source>
        <dbReference type="Proteomes" id="UP001210925"/>
    </source>
</evidence>
<evidence type="ECO:0000256" key="6">
    <source>
        <dbReference type="PROSITE-ProRule" id="PRU00723"/>
    </source>
</evidence>
<dbReference type="AlphaFoldDB" id="A0AAD5UER6"/>
<dbReference type="PROSITE" id="PS00518">
    <property type="entry name" value="ZF_RING_1"/>
    <property type="match status" value="1"/>
</dbReference>
<keyword evidence="13" id="KW-1185">Reference proteome</keyword>
<name>A0AAD5UER6_9FUNG</name>
<dbReference type="GO" id="GO:0008270">
    <property type="term" value="F:zinc ion binding"/>
    <property type="evidence" value="ECO:0007669"/>
    <property type="project" value="UniProtKB-KW"/>
</dbReference>
<evidence type="ECO:0000256" key="5">
    <source>
        <dbReference type="ARBA" id="ARBA00022833"/>
    </source>
</evidence>
<keyword evidence="7" id="KW-0508">mRNA splicing</keyword>
<keyword evidence="8" id="KW-0175">Coiled coil</keyword>
<organism evidence="12 13">
    <name type="scientific">Boothiomyces macroporosus</name>
    <dbReference type="NCBI Taxonomy" id="261099"/>
    <lineage>
        <taxon>Eukaryota</taxon>
        <taxon>Fungi</taxon>
        <taxon>Fungi incertae sedis</taxon>
        <taxon>Chytridiomycota</taxon>
        <taxon>Chytridiomycota incertae sedis</taxon>
        <taxon>Chytridiomycetes</taxon>
        <taxon>Rhizophydiales</taxon>
        <taxon>Terramycetaceae</taxon>
        <taxon>Boothiomyces</taxon>
    </lineage>
</organism>
<dbReference type="SMART" id="SM00184">
    <property type="entry name" value="RING"/>
    <property type="match status" value="1"/>
</dbReference>
<dbReference type="InterPro" id="IPR001841">
    <property type="entry name" value="Znf_RING"/>
</dbReference>
<keyword evidence="7" id="KW-0507">mRNA processing</keyword>
<dbReference type="PANTHER" id="PTHR12930:SF0">
    <property type="entry name" value="RING FINGER PROTEIN 113B"/>
    <property type="match status" value="1"/>
</dbReference>
<dbReference type="SUPFAM" id="SSF90229">
    <property type="entry name" value="CCCH zinc finger"/>
    <property type="match status" value="1"/>
</dbReference>
<feature type="region of interest" description="Disordered" evidence="9">
    <location>
        <begin position="16"/>
        <end position="50"/>
    </location>
</feature>